<accession>A0A3A1P302</accession>
<dbReference type="PROSITE" id="PS51186">
    <property type="entry name" value="GNAT"/>
    <property type="match status" value="1"/>
</dbReference>
<dbReference type="Proteomes" id="UP000265366">
    <property type="component" value="Unassembled WGS sequence"/>
</dbReference>
<protein>
    <submittedName>
        <fullName evidence="2">N-acetyltransferase</fullName>
    </submittedName>
</protein>
<dbReference type="PANTHER" id="PTHR43233:SF1">
    <property type="entry name" value="FAMILY N-ACETYLTRANSFERASE, PUTATIVE (AFU_ORTHOLOGUE AFUA_6G03350)-RELATED"/>
    <property type="match status" value="1"/>
</dbReference>
<feature type="domain" description="N-acetyltransferase" evidence="1">
    <location>
        <begin position="1"/>
        <end position="139"/>
    </location>
</feature>
<comment type="caution">
    <text evidence="2">The sequence shown here is derived from an EMBL/GenBank/DDBJ whole genome shotgun (WGS) entry which is preliminary data.</text>
</comment>
<dbReference type="GO" id="GO:0016747">
    <property type="term" value="F:acyltransferase activity, transferring groups other than amino-acyl groups"/>
    <property type="evidence" value="ECO:0007669"/>
    <property type="project" value="InterPro"/>
</dbReference>
<evidence type="ECO:0000313" key="2">
    <source>
        <dbReference type="EMBL" id="RIV82940.1"/>
    </source>
</evidence>
<dbReference type="PANTHER" id="PTHR43233">
    <property type="entry name" value="FAMILY N-ACETYLTRANSFERASE, PUTATIVE (AFU_ORTHOLOGUE AFUA_6G03350)-RELATED"/>
    <property type="match status" value="1"/>
</dbReference>
<dbReference type="SUPFAM" id="SSF55729">
    <property type="entry name" value="Acyl-CoA N-acyltransferases (Nat)"/>
    <property type="match status" value="1"/>
</dbReference>
<evidence type="ECO:0000313" key="3">
    <source>
        <dbReference type="Proteomes" id="UP000265366"/>
    </source>
</evidence>
<dbReference type="RefSeq" id="WP_119593451.1">
    <property type="nucleotide sequence ID" value="NZ_QXFM01000114.1"/>
</dbReference>
<evidence type="ECO:0000259" key="1">
    <source>
        <dbReference type="PROSITE" id="PS51186"/>
    </source>
</evidence>
<keyword evidence="2" id="KW-0808">Transferase</keyword>
<dbReference type="EMBL" id="QXFM01000114">
    <property type="protein sequence ID" value="RIV82940.1"/>
    <property type="molecule type" value="Genomic_DNA"/>
</dbReference>
<dbReference type="CDD" id="cd04301">
    <property type="entry name" value="NAT_SF"/>
    <property type="match status" value="1"/>
</dbReference>
<organism evidence="2 3">
    <name type="scientific">Aurantiacibacter xanthus</name>
    <dbReference type="NCBI Taxonomy" id="1784712"/>
    <lineage>
        <taxon>Bacteria</taxon>
        <taxon>Pseudomonadati</taxon>
        <taxon>Pseudomonadota</taxon>
        <taxon>Alphaproteobacteria</taxon>
        <taxon>Sphingomonadales</taxon>
        <taxon>Erythrobacteraceae</taxon>
        <taxon>Aurantiacibacter</taxon>
    </lineage>
</organism>
<sequence length="149" mass="16375">MTALPEGYELTADQSRIDAKAAHAYLARSYWSPGVALDLIERALANSLCVAVFHDGEQIAFARVISDKATFAWLADVHVLEEHRGKGISKAMVAALLAHPELQGLRRWALSTLDAHELYRGFGWDTPAYPERLMERMAPGAHAPPVVQA</sequence>
<dbReference type="InterPro" id="IPR053144">
    <property type="entry name" value="Acetyltransferase_Butenolide"/>
</dbReference>
<dbReference type="AlphaFoldDB" id="A0A3A1P302"/>
<reference evidence="2 3" key="1">
    <citation type="submission" date="2018-08" db="EMBL/GenBank/DDBJ databases">
        <title>Erythrobacter zhengii sp.nov., a bacterium isolated from deep-sea sediment.</title>
        <authorList>
            <person name="Fang C."/>
            <person name="Wu Y.-H."/>
            <person name="Sun C."/>
            <person name="Wang H."/>
            <person name="Cheng H."/>
            <person name="Meng F.-X."/>
            <person name="Wang C.-S."/>
            <person name="Xu X.-W."/>
        </authorList>
    </citation>
    <scope>NUCLEOTIDE SEQUENCE [LARGE SCALE GENOMIC DNA]</scope>
    <source>
        <strain evidence="2 3">CCTCC AB 2015396</strain>
    </source>
</reference>
<dbReference type="Pfam" id="PF00583">
    <property type="entry name" value="Acetyltransf_1"/>
    <property type="match status" value="1"/>
</dbReference>
<dbReference type="Gene3D" id="3.40.630.30">
    <property type="match status" value="1"/>
</dbReference>
<proteinExistence type="predicted"/>
<dbReference type="InterPro" id="IPR016181">
    <property type="entry name" value="Acyl_CoA_acyltransferase"/>
</dbReference>
<name>A0A3A1P302_9SPHN</name>
<keyword evidence="3" id="KW-1185">Reference proteome</keyword>
<dbReference type="InterPro" id="IPR000182">
    <property type="entry name" value="GNAT_dom"/>
</dbReference>
<gene>
    <name evidence="2" type="ORF">D2V17_14150</name>
</gene>
<dbReference type="OrthoDB" id="9797456at2"/>